<gene>
    <name evidence="8" type="ORF">EDS130_LOCUS33920</name>
</gene>
<accession>A0A815I8N4</accession>
<dbReference type="PROSITE" id="PS51996">
    <property type="entry name" value="TR_MART"/>
    <property type="match status" value="1"/>
</dbReference>
<dbReference type="InterPro" id="IPR016135">
    <property type="entry name" value="UBQ-conjugating_enzyme/RWD"/>
</dbReference>
<dbReference type="GO" id="GO:0016779">
    <property type="term" value="F:nucleotidyltransferase activity"/>
    <property type="evidence" value="ECO:0007669"/>
    <property type="project" value="UniProtKB-KW"/>
</dbReference>
<dbReference type="InterPro" id="IPR000768">
    <property type="entry name" value="ART"/>
</dbReference>
<dbReference type="EC" id="2.4.2.31" evidence="6"/>
<organism evidence="8 9">
    <name type="scientific">Adineta ricciae</name>
    <name type="common">Rotifer</name>
    <dbReference type="NCBI Taxonomy" id="249248"/>
    <lineage>
        <taxon>Eukaryota</taxon>
        <taxon>Metazoa</taxon>
        <taxon>Spiralia</taxon>
        <taxon>Gnathifera</taxon>
        <taxon>Rotifera</taxon>
        <taxon>Eurotatoria</taxon>
        <taxon>Bdelloidea</taxon>
        <taxon>Adinetida</taxon>
        <taxon>Adinetidae</taxon>
        <taxon>Adineta</taxon>
    </lineage>
</organism>
<reference evidence="8" key="1">
    <citation type="submission" date="2021-02" db="EMBL/GenBank/DDBJ databases">
        <authorList>
            <person name="Nowell W R."/>
        </authorList>
    </citation>
    <scope>NUCLEOTIDE SEQUENCE</scope>
</reference>
<evidence type="ECO:0000256" key="4">
    <source>
        <dbReference type="ARBA" id="ARBA00022695"/>
    </source>
</evidence>
<evidence type="ECO:0000256" key="5">
    <source>
        <dbReference type="ARBA" id="ARBA00047597"/>
    </source>
</evidence>
<evidence type="ECO:0000313" key="8">
    <source>
        <dbReference type="EMBL" id="CAF1362830.1"/>
    </source>
</evidence>
<dbReference type="PANTHER" id="PTHR23306:SF3">
    <property type="entry name" value="TUMOR SUPPRESSOR PROTEIN 101"/>
    <property type="match status" value="1"/>
</dbReference>
<dbReference type="Proteomes" id="UP000663852">
    <property type="component" value="Unassembled WGS sequence"/>
</dbReference>
<dbReference type="GO" id="GO:0015031">
    <property type="term" value="P:protein transport"/>
    <property type="evidence" value="ECO:0007669"/>
    <property type="project" value="InterPro"/>
</dbReference>
<protein>
    <recommendedName>
        <fullName evidence="6">NAD(P)(+)--arginine ADP-ribosyltransferase</fullName>
        <ecNumber evidence="6">2.4.2.31</ecNumber>
    </recommendedName>
    <alternativeName>
        <fullName evidence="6">Mono(ADP-ribosyl)transferase</fullName>
    </alternativeName>
</protein>
<evidence type="ECO:0000256" key="6">
    <source>
        <dbReference type="RuleBase" id="RU361228"/>
    </source>
</evidence>
<dbReference type="CDD" id="cd11685">
    <property type="entry name" value="UEV_TSG101-like"/>
    <property type="match status" value="1"/>
</dbReference>
<dbReference type="PROSITE" id="PS51322">
    <property type="entry name" value="UEV"/>
    <property type="match status" value="1"/>
</dbReference>
<evidence type="ECO:0000256" key="3">
    <source>
        <dbReference type="ARBA" id="ARBA00022679"/>
    </source>
</evidence>
<comment type="catalytic activity">
    <reaction evidence="5 6">
        <text>L-arginyl-[protein] + NAD(+) = N(omega)-(ADP-D-ribosyl)-L-arginyl-[protein] + nicotinamide + H(+)</text>
        <dbReference type="Rhea" id="RHEA:19149"/>
        <dbReference type="Rhea" id="RHEA-COMP:10532"/>
        <dbReference type="Rhea" id="RHEA-COMP:15087"/>
        <dbReference type="ChEBI" id="CHEBI:15378"/>
        <dbReference type="ChEBI" id="CHEBI:17154"/>
        <dbReference type="ChEBI" id="CHEBI:29965"/>
        <dbReference type="ChEBI" id="CHEBI:57540"/>
        <dbReference type="ChEBI" id="CHEBI:142554"/>
        <dbReference type="EC" id="2.4.2.31"/>
    </reaction>
</comment>
<evidence type="ECO:0000259" key="7">
    <source>
        <dbReference type="PROSITE" id="PS51322"/>
    </source>
</evidence>
<dbReference type="GO" id="GO:0106274">
    <property type="term" value="F:NAD+-protein-arginine ADP-ribosyltransferase activity"/>
    <property type="evidence" value="ECO:0007669"/>
    <property type="project" value="UniProtKB-EC"/>
</dbReference>
<dbReference type="GO" id="GO:0008333">
    <property type="term" value="P:endosome to lysosome transport"/>
    <property type="evidence" value="ECO:0007669"/>
    <property type="project" value="TreeGrafter"/>
</dbReference>
<dbReference type="Gene3D" id="3.10.110.10">
    <property type="entry name" value="Ubiquitin Conjugating Enzyme"/>
    <property type="match status" value="1"/>
</dbReference>
<dbReference type="Pfam" id="PF01129">
    <property type="entry name" value="ART"/>
    <property type="match status" value="1"/>
</dbReference>
<dbReference type="GO" id="GO:0000813">
    <property type="term" value="C:ESCRT I complex"/>
    <property type="evidence" value="ECO:0007669"/>
    <property type="project" value="TreeGrafter"/>
</dbReference>
<dbReference type="Pfam" id="PF05743">
    <property type="entry name" value="UEV"/>
    <property type="match status" value="1"/>
</dbReference>
<dbReference type="SUPFAM" id="SSF56399">
    <property type="entry name" value="ADP-ribosylation"/>
    <property type="match status" value="1"/>
</dbReference>
<evidence type="ECO:0000256" key="1">
    <source>
        <dbReference type="ARBA" id="ARBA00009558"/>
    </source>
</evidence>
<dbReference type="Gene3D" id="3.90.176.10">
    <property type="entry name" value="Toxin ADP-ribosyltransferase, Chain A, domain 1"/>
    <property type="match status" value="1"/>
</dbReference>
<dbReference type="AlphaFoldDB" id="A0A815I8N4"/>
<evidence type="ECO:0000313" key="9">
    <source>
        <dbReference type="Proteomes" id="UP000663852"/>
    </source>
</evidence>
<evidence type="ECO:0000256" key="2">
    <source>
        <dbReference type="ARBA" id="ARBA00022676"/>
    </source>
</evidence>
<dbReference type="GO" id="GO:0043130">
    <property type="term" value="F:ubiquitin binding"/>
    <property type="evidence" value="ECO:0007669"/>
    <property type="project" value="TreeGrafter"/>
</dbReference>
<comment type="similarity">
    <text evidence="1 6">Belongs to the Arg-specific ADP-ribosyltransferase family.</text>
</comment>
<sequence length="446" mass="50677">MGYSFGTMHICFEQHCSKLDMTTMIRRQSTREIKEMIELAQPINGDLVQTHILAACVSTVGYLLLKLREYYYEDGISRELLCLVGTVKCRYKGSQYNIPIEIWVQPDHPNTAPIAYVKPTPEMYISSNCKHALPDGTIRIAYLTHWDHTISSIEGLLQAMSQVFSQQPPVYSIGNGTIHPIQYQPAATNTASPTFHNPTTSAASNSDIHQRNNSHRFSDILAEPKRMLLPIQGYENMSLVSLEQAVQPLIPFVPQVEQMVWIAKQNCLDPQHGLTADESAAIMIYTMGWEPNESSFYLILNQTLRSPNRDQLKPWFLYLRLIINALGKLPTTQQNVYRGVKLDLSDQYKKDSTVVWWGFSSCTSSIEKLENEHFLGKTGERTFFSIECKSGKSIQSHSYYETEDEVLLLPARQFRVTGCLDQGNGLHHITLKEIDPPFDLLKLPTI</sequence>
<keyword evidence="6" id="KW-0521">NADP</keyword>
<feature type="domain" description="UEV" evidence="7">
    <location>
        <begin position="29"/>
        <end position="174"/>
    </location>
</feature>
<proteinExistence type="inferred from homology"/>
<keyword evidence="2 6" id="KW-0328">Glycosyltransferase</keyword>
<dbReference type="InterPro" id="IPR052070">
    <property type="entry name" value="ESCRT-I_UEV_domain"/>
</dbReference>
<keyword evidence="3 6" id="KW-0808">Transferase</keyword>
<keyword evidence="6" id="KW-0520">NAD</keyword>
<dbReference type="PANTHER" id="PTHR23306">
    <property type="entry name" value="TUMOR SUSCEPTIBILITY GENE 101 PROTEIN-RELATED"/>
    <property type="match status" value="1"/>
</dbReference>
<dbReference type="EMBL" id="CAJNOJ010000277">
    <property type="protein sequence ID" value="CAF1362830.1"/>
    <property type="molecule type" value="Genomic_DNA"/>
</dbReference>
<dbReference type="OrthoDB" id="423533at2759"/>
<dbReference type="SUPFAM" id="SSF54495">
    <property type="entry name" value="UBC-like"/>
    <property type="match status" value="1"/>
</dbReference>
<comment type="caution">
    <text evidence="8">The sequence shown here is derived from an EMBL/GenBank/DDBJ whole genome shotgun (WGS) entry which is preliminary data.</text>
</comment>
<keyword evidence="4" id="KW-0548">Nucleotidyltransferase</keyword>
<dbReference type="InterPro" id="IPR008883">
    <property type="entry name" value="UEV_N"/>
</dbReference>
<name>A0A815I8N4_ADIRI</name>